<dbReference type="Gene3D" id="1.10.8.240">
    <property type="entry name" value="CofD-like domain"/>
    <property type="match status" value="1"/>
</dbReference>
<dbReference type="PANTHER" id="PTHR43007">
    <property type="entry name" value="2-PHOSPHO-L-LACTATE TRANSFERASE"/>
    <property type="match status" value="1"/>
</dbReference>
<dbReference type="SUPFAM" id="SSF142338">
    <property type="entry name" value="CofD-like"/>
    <property type="match status" value="1"/>
</dbReference>
<protein>
    <submittedName>
        <fullName evidence="3">2-phospho-L-lactate transferase</fullName>
        <ecNumber evidence="3">2.7.8.28</ecNumber>
    </submittedName>
</protein>
<evidence type="ECO:0000256" key="2">
    <source>
        <dbReference type="ARBA" id="ARBA00022842"/>
    </source>
</evidence>
<keyword evidence="1 3" id="KW-0808">Transferase</keyword>
<dbReference type="InterPro" id="IPR010115">
    <property type="entry name" value="FbiA/CofD"/>
</dbReference>
<name>A0A7S8IE59_9CHLR</name>
<dbReference type="EMBL" id="CP062983">
    <property type="protein sequence ID" value="QPC81493.1"/>
    <property type="molecule type" value="Genomic_DNA"/>
</dbReference>
<dbReference type="AlphaFoldDB" id="A0A7S8IE59"/>
<gene>
    <name evidence="3" type="ORF">G4Y79_17600</name>
</gene>
<reference evidence="3 4" key="1">
    <citation type="submission" date="2020-02" db="EMBL/GenBank/DDBJ databases">
        <authorList>
            <person name="Zheng R.K."/>
            <person name="Sun C.M."/>
        </authorList>
    </citation>
    <scope>NUCLEOTIDE SEQUENCE [LARGE SCALE GENOMIC DNA]</scope>
    <source>
        <strain evidence="4">rifampicinis</strain>
    </source>
</reference>
<proteinExistence type="inferred from homology"/>
<dbReference type="NCBIfam" id="TIGR01819">
    <property type="entry name" value="F420_cofD"/>
    <property type="match status" value="1"/>
</dbReference>
<dbReference type="EC" id="2.7.8.28" evidence="3"/>
<accession>A0A7S8IE59</accession>
<sequence length="321" mass="35308">MALNQVENQVQNKRVVVIVGGVGGVKLALGLQMILPPEQLTVIVNTGDDFWHYGLRVCPDIDTVLYTLGGRVDPVNGWGLTDDTHIVLGALREYGEEGWFGLGDKDIATHMLRTHLLREGHTLTQVIAYLAKQQGVRPTVLPMTNDPVATIVDTEEYGELGFQTYFVRYRWQPTVRGLRYEGAEQATLSPEVSQAIEQADMILFGPSNPWMSIAPIMAVPGMRDALLARDVPRVAVTPIVGGQALKGPAAKLMAELGYDVSAAHVAEYYGPLITGFVYDKSDPHISLPGLSTIAFDTIMRVDADKERLAREIVHWVEGYNE</sequence>
<keyword evidence="2" id="KW-0460">Magnesium</keyword>
<dbReference type="GO" id="GO:0043743">
    <property type="term" value="F:LPPG:FO 2-phospho-L-lactate transferase activity"/>
    <property type="evidence" value="ECO:0007669"/>
    <property type="project" value="UniProtKB-EC"/>
</dbReference>
<evidence type="ECO:0000313" key="3">
    <source>
        <dbReference type="EMBL" id="QPC81493.1"/>
    </source>
</evidence>
<dbReference type="Gene3D" id="3.40.50.10680">
    <property type="entry name" value="CofD-like domains"/>
    <property type="match status" value="1"/>
</dbReference>
<dbReference type="InterPro" id="IPR002882">
    <property type="entry name" value="CofD"/>
</dbReference>
<dbReference type="PANTHER" id="PTHR43007:SF1">
    <property type="entry name" value="2-PHOSPHO-L-LACTATE TRANSFERASE"/>
    <property type="match status" value="1"/>
</dbReference>
<dbReference type="Proteomes" id="UP000594468">
    <property type="component" value="Chromosome"/>
</dbReference>
<organism evidence="3 4">
    <name type="scientific">Phototrophicus methaneseepsis</name>
    <dbReference type="NCBI Taxonomy" id="2710758"/>
    <lineage>
        <taxon>Bacteria</taxon>
        <taxon>Bacillati</taxon>
        <taxon>Chloroflexota</taxon>
        <taxon>Candidatus Thermofontia</taxon>
        <taxon>Phototrophicales</taxon>
        <taxon>Phototrophicaceae</taxon>
        <taxon>Phototrophicus</taxon>
    </lineage>
</organism>
<dbReference type="CDD" id="cd07186">
    <property type="entry name" value="CofD_like"/>
    <property type="match status" value="1"/>
</dbReference>
<dbReference type="KEGG" id="pmet:G4Y79_17600"/>
<dbReference type="RefSeq" id="WP_195169566.1">
    <property type="nucleotide sequence ID" value="NZ_CP062983.1"/>
</dbReference>
<dbReference type="GO" id="GO:0000287">
    <property type="term" value="F:magnesium ion binding"/>
    <property type="evidence" value="ECO:0007669"/>
    <property type="project" value="InterPro"/>
</dbReference>
<dbReference type="HAMAP" id="MF_01257">
    <property type="entry name" value="CofD"/>
    <property type="match status" value="1"/>
</dbReference>
<dbReference type="Pfam" id="PF01933">
    <property type="entry name" value="CofD"/>
    <property type="match status" value="1"/>
</dbReference>
<keyword evidence="4" id="KW-1185">Reference proteome</keyword>
<evidence type="ECO:0000256" key="1">
    <source>
        <dbReference type="ARBA" id="ARBA00022679"/>
    </source>
</evidence>
<evidence type="ECO:0000313" key="4">
    <source>
        <dbReference type="Proteomes" id="UP000594468"/>
    </source>
</evidence>
<dbReference type="InterPro" id="IPR038136">
    <property type="entry name" value="CofD-like_dom_sf"/>
</dbReference>